<evidence type="ECO:0000256" key="1">
    <source>
        <dbReference type="ARBA" id="ARBA00009156"/>
    </source>
</evidence>
<dbReference type="Gramene" id="PSR99957">
    <property type="protein sequence ID" value="PSR99957"/>
    <property type="gene ID" value="CEY00_Acc23857"/>
</dbReference>
<dbReference type="SUPFAM" id="SSF53067">
    <property type="entry name" value="Actin-like ATPase domain"/>
    <property type="match status" value="2"/>
</dbReference>
<name>A0A2R6Q0N6_ACTCC</name>
<evidence type="ECO:0000313" key="7">
    <source>
        <dbReference type="EMBL" id="PSR99957.1"/>
    </source>
</evidence>
<accession>A0A2R6Q0N6</accession>
<dbReference type="GO" id="GO:0005829">
    <property type="term" value="C:cytosol"/>
    <property type="evidence" value="ECO:0007669"/>
    <property type="project" value="TreeGrafter"/>
</dbReference>
<evidence type="ECO:0000256" key="2">
    <source>
        <dbReference type="ARBA" id="ARBA00022679"/>
    </source>
</evidence>
<dbReference type="GO" id="GO:0005997">
    <property type="term" value="P:xylulose metabolic process"/>
    <property type="evidence" value="ECO:0007669"/>
    <property type="project" value="TreeGrafter"/>
</dbReference>
<keyword evidence="4" id="KW-0067">ATP-binding</keyword>
<comment type="catalytic activity">
    <reaction evidence="4">
        <text>D-xylulose + ATP = D-xylulose 5-phosphate + ADP + H(+)</text>
        <dbReference type="Rhea" id="RHEA:10964"/>
        <dbReference type="ChEBI" id="CHEBI:15378"/>
        <dbReference type="ChEBI" id="CHEBI:17140"/>
        <dbReference type="ChEBI" id="CHEBI:30616"/>
        <dbReference type="ChEBI" id="CHEBI:57737"/>
        <dbReference type="ChEBI" id="CHEBI:456216"/>
        <dbReference type="EC" id="2.7.1.17"/>
    </reaction>
</comment>
<keyword evidence="8" id="KW-1185">Reference proteome</keyword>
<keyword evidence="4" id="KW-0119">Carbohydrate metabolism</keyword>
<dbReference type="GO" id="GO:0004856">
    <property type="term" value="F:D-xylulokinase activity"/>
    <property type="evidence" value="ECO:0007669"/>
    <property type="project" value="UniProtKB-UniRule"/>
</dbReference>
<sequence length="557" mass="61025">MEDCSLPQDALFLGFDSSTQSLKATVLDSNLNIAHSDIVNFDLDLPHYKTKDGVYRDPSVNGRIVSPTLMWVEALELMLQRLSSKLDFGKIAAVSGSGQQHGSVYWKKGSSTKLSALDSKKSLVEQLGDAFSTKESPIWMDSSTTEQCKAIEKAVGGALELSRISGSRAHERFTGPQIRRIFETQPEVYNNTERISLVSSFGASLLIGAYACIDETDAAGMNLMDIKQRDWSKIALEATAPGLEEKLGKLAPAHAVSGFIAPYFVERFLFNKNCLVVQWSGDNPNSIAGLTLNTPGDLAISLGTSDTVLGITSDHQPSLEGNVFPNPVDTKGYMVMLCYKNGSLTREDVRNQCADKSWEVFGKLLQQTPPLNGGKIGFYYKEHEILPPLPVGFHRYVLENFTGETLDGVSDCEVQEFDRPSEVRALVEGQLLSMRGHAERFGMPSPPKRIIATGGASANQAILNTIAAIFGCDVYTVQRPDSASLGAALRAAHGWLCNKRGSFVPISWMYMDKLEKTYLNCKLAAAAGDQELVAKYGSLMKKRLEIENRLVQKLGRM</sequence>
<dbReference type="Pfam" id="PF00370">
    <property type="entry name" value="FGGY_N"/>
    <property type="match status" value="1"/>
</dbReference>
<evidence type="ECO:0000313" key="8">
    <source>
        <dbReference type="Proteomes" id="UP000241394"/>
    </source>
</evidence>
<dbReference type="CDD" id="cd07776">
    <property type="entry name" value="ASKHA_NBD_FGGY_SpXK-like"/>
    <property type="match status" value="1"/>
</dbReference>
<evidence type="ECO:0000256" key="3">
    <source>
        <dbReference type="ARBA" id="ARBA00022777"/>
    </source>
</evidence>
<keyword evidence="3 4" id="KW-0418">Kinase</keyword>
<dbReference type="PANTHER" id="PTHR10196">
    <property type="entry name" value="SUGAR KINASE"/>
    <property type="match status" value="1"/>
</dbReference>
<reference evidence="8" key="2">
    <citation type="journal article" date="2018" name="BMC Genomics">
        <title>A manually annotated Actinidia chinensis var. chinensis (kiwifruit) genome highlights the challenges associated with draft genomes and gene prediction in plants.</title>
        <authorList>
            <person name="Pilkington S.M."/>
            <person name="Crowhurst R."/>
            <person name="Hilario E."/>
            <person name="Nardozza S."/>
            <person name="Fraser L."/>
            <person name="Peng Y."/>
            <person name="Gunaseelan K."/>
            <person name="Simpson R."/>
            <person name="Tahir J."/>
            <person name="Deroles S.C."/>
            <person name="Templeton K."/>
            <person name="Luo Z."/>
            <person name="Davy M."/>
            <person name="Cheng C."/>
            <person name="McNeilage M."/>
            <person name="Scaglione D."/>
            <person name="Liu Y."/>
            <person name="Zhang Q."/>
            <person name="Datson P."/>
            <person name="De Silva N."/>
            <person name="Gardiner S.E."/>
            <person name="Bassett H."/>
            <person name="Chagne D."/>
            <person name="McCallum J."/>
            <person name="Dzierzon H."/>
            <person name="Deng C."/>
            <person name="Wang Y.Y."/>
            <person name="Barron L."/>
            <person name="Manako K."/>
            <person name="Bowen J."/>
            <person name="Foster T.M."/>
            <person name="Erridge Z.A."/>
            <person name="Tiffin H."/>
            <person name="Waite C.N."/>
            <person name="Davies K.M."/>
            <person name="Grierson E.P."/>
            <person name="Laing W.A."/>
            <person name="Kirk R."/>
            <person name="Chen X."/>
            <person name="Wood M."/>
            <person name="Montefiori M."/>
            <person name="Brummell D.A."/>
            <person name="Schwinn K.E."/>
            <person name="Catanach A."/>
            <person name="Fullerton C."/>
            <person name="Li D."/>
            <person name="Meiyalaghan S."/>
            <person name="Nieuwenhuizen N."/>
            <person name="Read N."/>
            <person name="Prakash R."/>
            <person name="Hunter D."/>
            <person name="Zhang H."/>
            <person name="McKenzie M."/>
            <person name="Knabel M."/>
            <person name="Harris A."/>
            <person name="Allan A.C."/>
            <person name="Gleave A."/>
            <person name="Chen A."/>
            <person name="Janssen B.J."/>
            <person name="Plunkett B."/>
            <person name="Ampomah-Dwamena C."/>
            <person name="Voogd C."/>
            <person name="Leif D."/>
            <person name="Lafferty D."/>
            <person name="Souleyre E.J.F."/>
            <person name="Varkonyi-Gasic E."/>
            <person name="Gambi F."/>
            <person name="Hanley J."/>
            <person name="Yao J.L."/>
            <person name="Cheung J."/>
            <person name="David K.M."/>
            <person name="Warren B."/>
            <person name="Marsh K."/>
            <person name="Snowden K.C."/>
            <person name="Lin-Wang K."/>
            <person name="Brian L."/>
            <person name="Martinez-Sanchez M."/>
            <person name="Wang M."/>
            <person name="Ileperuma N."/>
            <person name="Macnee N."/>
            <person name="Campin R."/>
            <person name="McAtee P."/>
            <person name="Drummond R.S.M."/>
            <person name="Espley R.V."/>
            <person name="Ireland H.S."/>
            <person name="Wu R."/>
            <person name="Atkinson R.G."/>
            <person name="Karunairetnam S."/>
            <person name="Bulley S."/>
            <person name="Chunkath S."/>
            <person name="Hanley Z."/>
            <person name="Storey R."/>
            <person name="Thrimawithana A.H."/>
            <person name="Thomson S."/>
            <person name="David C."/>
            <person name="Testolin R."/>
            <person name="Huang H."/>
            <person name="Hellens R.P."/>
            <person name="Schaffer R.J."/>
        </authorList>
    </citation>
    <scope>NUCLEOTIDE SEQUENCE [LARGE SCALE GENOMIC DNA]</scope>
    <source>
        <strain evidence="8">cv. Red5</strain>
    </source>
</reference>
<dbReference type="InterPro" id="IPR043129">
    <property type="entry name" value="ATPase_NBD"/>
</dbReference>
<reference evidence="7 8" key="1">
    <citation type="submission" date="2017-07" db="EMBL/GenBank/DDBJ databases">
        <title>An improved, manually edited Actinidia chinensis var. chinensis (kiwifruit) genome highlights the challenges associated with draft genomes and gene prediction in plants.</title>
        <authorList>
            <person name="Pilkington S."/>
            <person name="Crowhurst R."/>
            <person name="Hilario E."/>
            <person name="Nardozza S."/>
            <person name="Fraser L."/>
            <person name="Peng Y."/>
            <person name="Gunaseelan K."/>
            <person name="Simpson R."/>
            <person name="Tahir J."/>
            <person name="Deroles S."/>
            <person name="Templeton K."/>
            <person name="Luo Z."/>
            <person name="Davy M."/>
            <person name="Cheng C."/>
            <person name="Mcneilage M."/>
            <person name="Scaglione D."/>
            <person name="Liu Y."/>
            <person name="Zhang Q."/>
            <person name="Datson P."/>
            <person name="De Silva N."/>
            <person name="Gardiner S."/>
            <person name="Bassett H."/>
            <person name="Chagne D."/>
            <person name="Mccallum J."/>
            <person name="Dzierzon H."/>
            <person name="Deng C."/>
            <person name="Wang Y.-Y."/>
            <person name="Barron N."/>
            <person name="Manako K."/>
            <person name="Bowen J."/>
            <person name="Foster T."/>
            <person name="Erridge Z."/>
            <person name="Tiffin H."/>
            <person name="Waite C."/>
            <person name="Davies K."/>
            <person name="Grierson E."/>
            <person name="Laing W."/>
            <person name="Kirk R."/>
            <person name="Chen X."/>
            <person name="Wood M."/>
            <person name="Montefiori M."/>
            <person name="Brummell D."/>
            <person name="Schwinn K."/>
            <person name="Catanach A."/>
            <person name="Fullerton C."/>
            <person name="Li D."/>
            <person name="Meiyalaghan S."/>
            <person name="Nieuwenhuizen N."/>
            <person name="Read N."/>
            <person name="Prakash R."/>
            <person name="Hunter D."/>
            <person name="Zhang H."/>
            <person name="Mckenzie M."/>
            <person name="Knabel M."/>
            <person name="Harris A."/>
            <person name="Allan A."/>
            <person name="Chen A."/>
            <person name="Janssen B."/>
            <person name="Plunkett B."/>
            <person name="Dwamena C."/>
            <person name="Voogd C."/>
            <person name="Leif D."/>
            <person name="Lafferty D."/>
            <person name="Souleyre E."/>
            <person name="Varkonyi-Gasic E."/>
            <person name="Gambi F."/>
            <person name="Hanley J."/>
            <person name="Yao J.-L."/>
            <person name="Cheung J."/>
            <person name="David K."/>
            <person name="Warren B."/>
            <person name="Marsh K."/>
            <person name="Snowden K."/>
            <person name="Lin-Wang K."/>
            <person name="Brian L."/>
            <person name="Martinez-Sanchez M."/>
            <person name="Wang M."/>
            <person name="Ileperuma N."/>
            <person name="Macnee N."/>
            <person name="Campin R."/>
            <person name="Mcatee P."/>
            <person name="Drummond R."/>
            <person name="Espley R."/>
            <person name="Ireland H."/>
            <person name="Wu R."/>
            <person name="Atkinson R."/>
            <person name="Karunairetnam S."/>
            <person name="Bulley S."/>
            <person name="Chunkath S."/>
            <person name="Hanley Z."/>
            <person name="Storey R."/>
            <person name="Thrimawithana A."/>
            <person name="Thomson S."/>
            <person name="David C."/>
            <person name="Testolin R."/>
        </authorList>
    </citation>
    <scope>NUCLEOTIDE SEQUENCE [LARGE SCALE GENOMIC DNA]</scope>
    <source>
        <strain evidence="8">cv. Red5</strain>
        <tissue evidence="7">Young leaf</tissue>
    </source>
</reference>
<evidence type="ECO:0000259" key="5">
    <source>
        <dbReference type="Pfam" id="PF00370"/>
    </source>
</evidence>
<comment type="similarity">
    <text evidence="1 4">Belongs to the FGGY kinase family.</text>
</comment>
<protein>
    <recommendedName>
        <fullName evidence="4">Xylulose kinase</fullName>
        <ecNumber evidence="4">2.7.1.17</ecNumber>
    </recommendedName>
</protein>
<dbReference type="AlphaFoldDB" id="A0A2R6Q0N6"/>
<dbReference type="InterPro" id="IPR018485">
    <property type="entry name" value="FGGY_C"/>
</dbReference>
<keyword evidence="4" id="KW-0859">Xylose metabolism</keyword>
<feature type="domain" description="Carbohydrate kinase FGGY C-terminal" evidence="6">
    <location>
        <begin position="298"/>
        <end position="495"/>
    </location>
</feature>
<comment type="function">
    <text evidence="4">Mediates 1-deoxy-D-xylulose (DX) phosphorylation in the cytoplasm prior to the translocation of 1-deoxy-D-xylulose 5-phosphate into plastids. Can also phosphorylate D-xylulose (Xyl). Uses preferentially ATP as cosubstrate.</text>
</comment>
<dbReference type="GO" id="GO:0005524">
    <property type="term" value="F:ATP binding"/>
    <property type="evidence" value="ECO:0007669"/>
    <property type="project" value="UniProtKB-KW"/>
</dbReference>
<dbReference type="Proteomes" id="UP000241394">
    <property type="component" value="Chromosome LG21"/>
</dbReference>
<dbReference type="InParanoid" id="A0A2R6Q0N6"/>
<keyword evidence="4" id="KW-0547">Nucleotide-binding</keyword>
<evidence type="ECO:0000259" key="6">
    <source>
        <dbReference type="Pfam" id="PF02782"/>
    </source>
</evidence>
<dbReference type="InterPro" id="IPR042024">
    <property type="entry name" value="D-XK_euk"/>
</dbReference>
<dbReference type="InterPro" id="IPR000577">
    <property type="entry name" value="Carb_kinase_FGGY"/>
</dbReference>
<dbReference type="EC" id="2.7.1.17" evidence="4"/>
<gene>
    <name evidence="7" type="ORF">CEY00_Acc23857</name>
</gene>
<proteinExistence type="inferred from homology"/>
<dbReference type="EMBL" id="NKQK01000021">
    <property type="protein sequence ID" value="PSR99957.1"/>
    <property type="molecule type" value="Genomic_DNA"/>
</dbReference>
<dbReference type="Gene3D" id="3.30.420.40">
    <property type="match status" value="2"/>
</dbReference>
<dbReference type="FunFam" id="3.30.420.40:FF:000118">
    <property type="entry name" value="Xylulose kinase 2"/>
    <property type="match status" value="1"/>
</dbReference>
<dbReference type="Pfam" id="PF02782">
    <property type="entry name" value="FGGY_C"/>
    <property type="match status" value="1"/>
</dbReference>
<dbReference type="OMA" id="PISCMYK"/>
<keyword evidence="2 4" id="KW-0808">Transferase</keyword>
<organism evidence="7 8">
    <name type="scientific">Actinidia chinensis var. chinensis</name>
    <name type="common">Chinese soft-hair kiwi</name>
    <dbReference type="NCBI Taxonomy" id="1590841"/>
    <lineage>
        <taxon>Eukaryota</taxon>
        <taxon>Viridiplantae</taxon>
        <taxon>Streptophyta</taxon>
        <taxon>Embryophyta</taxon>
        <taxon>Tracheophyta</taxon>
        <taxon>Spermatophyta</taxon>
        <taxon>Magnoliopsida</taxon>
        <taxon>eudicotyledons</taxon>
        <taxon>Gunneridae</taxon>
        <taxon>Pentapetalae</taxon>
        <taxon>asterids</taxon>
        <taxon>Ericales</taxon>
        <taxon>Actinidiaceae</taxon>
        <taxon>Actinidia</taxon>
    </lineage>
</organism>
<dbReference type="PANTHER" id="PTHR10196:SF57">
    <property type="entry name" value="XYLULOSE KINASE"/>
    <property type="match status" value="1"/>
</dbReference>
<dbReference type="STRING" id="1590841.A0A2R6Q0N6"/>
<dbReference type="PIRSF" id="PIRSF000538">
    <property type="entry name" value="GlpK"/>
    <property type="match status" value="1"/>
</dbReference>
<dbReference type="InterPro" id="IPR018484">
    <property type="entry name" value="FGGY_N"/>
</dbReference>
<dbReference type="OrthoDB" id="1728974at2759"/>
<comment type="caution">
    <text evidence="7">The sequence shown here is derived from an EMBL/GenBank/DDBJ whole genome shotgun (WGS) entry which is preliminary data.</text>
</comment>
<evidence type="ECO:0000256" key="4">
    <source>
        <dbReference type="RuleBase" id="RU367058"/>
    </source>
</evidence>
<dbReference type="GO" id="GO:0042732">
    <property type="term" value="P:D-xylose metabolic process"/>
    <property type="evidence" value="ECO:0007669"/>
    <property type="project" value="UniProtKB-UniRule"/>
</dbReference>
<feature type="domain" description="Carbohydrate kinase FGGY N-terminal" evidence="5">
    <location>
        <begin position="138"/>
        <end position="285"/>
    </location>
</feature>
<dbReference type="FunCoup" id="A0A2R6Q0N6">
    <property type="interactions" value="3621"/>
</dbReference>